<keyword evidence="1 3" id="KW-0238">DNA-binding</keyword>
<dbReference type="GO" id="GO:0005829">
    <property type="term" value="C:cytosol"/>
    <property type="evidence" value="ECO:0007669"/>
    <property type="project" value="TreeGrafter"/>
</dbReference>
<dbReference type="CDD" id="cd00383">
    <property type="entry name" value="trans_reg_C"/>
    <property type="match status" value="1"/>
</dbReference>
<dbReference type="PANTHER" id="PTHR48111">
    <property type="entry name" value="REGULATOR OF RPOS"/>
    <property type="match status" value="1"/>
</dbReference>
<evidence type="ECO:0000259" key="4">
    <source>
        <dbReference type="PROSITE" id="PS50110"/>
    </source>
</evidence>
<reference evidence="6" key="1">
    <citation type="submission" date="2021-03" db="EMBL/GenBank/DDBJ databases">
        <title>A new species, PO-11, isolated from a karst cave deposit.</title>
        <authorList>
            <person name="Zhaoxiaoyong W."/>
        </authorList>
    </citation>
    <scope>NUCLEOTIDE SEQUENCE</scope>
    <source>
        <strain evidence="6">PO-11</strain>
    </source>
</reference>
<feature type="modified residue" description="4-aspartylphosphate" evidence="2">
    <location>
        <position position="52"/>
    </location>
</feature>
<keyword evidence="2" id="KW-0597">Phosphoprotein</keyword>
<dbReference type="AlphaFoldDB" id="A0A939HH56"/>
<feature type="domain" description="Response regulatory" evidence="4">
    <location>
        <begin position="3"/>
        <end position="117"/>
    </location>
</feature>
<dbReference type="InterPro" id="IPR001789">
    <property type="entry name" value="Sig_transdc_resp-reg_receiver"/>
</dbReference>
<evidence type="ECO:0000259" key="5">
    <source>
        <dbReference type="PROSITE" id="PS51755"/>
    </source>
</evidence>
<dbReference type="InterPro" id="IPR039420">
    <property type="entry name" value="WalR-like"/>
</dbReference>
<sequence length="232" mass="25401">MARILIADDEPRIVSFIAKGLTAAGFTISAAEDGIRALDYASSGEFDLLILDIGMPRMDGFAVISALRSMRCTIPVIVLTARDSLQDTLAALDGGADDYMTKPFRFEELLSRIRLRLRDNPGFRGAPHPSNGDVTLDVDLRCAKVRGRTVQLSAREFAMARTFMENAGKLLTREQLLSHVWGYDFDGSSNVVDVYVGYLRNKLGPERFMTVRGAGYRFVALPGAPPQHASAG</sequence>
<name>A0A939HH56_9MICC</name>
<keyword evidence="7" id="KW-1185">Reference proteome</keyword>
<gene>
    <name evidence="6" type="ORF">J1902_14525</name>
</gene>
<dbReference type="PANTHER" id="PTHR48111:SF38">
    <property type="entry name" value="TWO-COMPONENT RESPONSE REGULATOR"/>
    <property type="match status" value="1"/>
</dbReference>
<dbReference type="InterPro" id="IPR016032">
    <property type="entry name" value="Sig_transdc_resp-reg_C-effctor"/>
</dbReference>
<dbReference type="PROSITE" id="PS50110">
    <property type="entry name" value="RESPONSE_REGULATORY"/>
    <property type="match status" value="1"/>
</dbReference>
<evidence type="ECO:0000313" key="6">
    <source>
        <dbReference type="EMBL" id="MBO1269164.1"/>
    </source>
</evidence>
<dbReference type="Gene3D" id="1.10.10.10">
    <property type="entry name" value="Winged helix-like DNA-binding domain superfamily/Winged helix DNA-binding domain"/>
    <property type="match status" value="1"/>
</dbReference>
<dbReference type="RefSeq" id="WP_207617024.1">
    <property type="nucleotide sequence ID" value="NZ_JAFNLL010000036.1"/>
</dbReference>
<dbReference type="GO" id="GO:0000156">
    <property type="term" value="F:phosphorelay response regulator activity"/>
    <property type="evidence" value="ECO:0007669"/>
    <property type="project" value="TreeGrafter"/>
</dbReference>
<dbReference type="SMART" id="SM00448">
    <property type="entry name" value="REC"/>
    <property type="match status" value="1"/>
</dbReference>
<dbReference type="Pfam" id="PF00072">
    <property type="entry name" value="Response_reg"/>
    <property type="match status" value="1"/>
</dbReference>
<evidence type="ECO:0000256" key="1">
    <source>
        <dbReference type="ARBA" id="ARBA00023125"/>
    </source>
</evidence>
<dbReference type="SUPFAM" id="SSF46894">
    <property type="entry name" value="C-terminal effector domain of the bipartite response regulators"/>
    <property type="match status" value="1"/>
</dbReference>
<evidence type="ECO:0000313" key="7">
    <source>
        <dbReference type="Proteomes" id="UP000664164"/>
    </source>
</evidence>
<dbReference type="GO" id="GO:0000976">
    <property type="term" value="F:transcription cis-regulatory region binding"/>
    <property type="evidence" value="ECO:0007669"/>
    <property type="project" value="TreeGrafter"/>
</dbReference>
<comment type="caution">
    <text evidence="6">The sequence shown here is derived from an EMBL/GenBank/DDBJ whole genome shotgun (WGS) entry which is preliminary data.</text>
</comment>
<dbReference type="Pfam" id="PF00486">
    <property type="entry name" value="Trans_reg_C"/>
    <property type="match status" value="1"/>
</dbReference>
<dbReference type="PROSITE" id="PS51755">
    <property type="entry name" value="OMPR_PHOB"/>
    <property type="match status" value="1"/>
</dbReference>
<dbReference type="SMART" id="SM00862">
    <property type="entry name" value="Trans_reg_C"/>
    <property type="match status" value="1"/>
</dbReference>
<feature type="domain" description="OmpR/PhoB-type" evidence="5">
    <location>
        <begin position="126"/>
        <end position="220"/>
    </location>
</feature>
<evidence type="ECO:0000256" key="3">
    <source>
        <dbReference type="PROSITE-ProRule" id="PRU01091"/>
    </source>
</evidence>
<dbReference type="Gene3D" id="3.40.50.2300">
    <property type="match status" value="1"/>
</dbReference>
<dbReference type="InterPro" id="IPR001867">
    <property type="entry name" value="OmpR/PhoB-type_DNA-bd"/>
</dbReference>
<evidence type="ECO:0000256" key="2">
    <source>
        <dbReference type="PROSITE-ProRule" id="PRU00169"/>
    </source>
</evidence>
<protein>
    <submittedName>
        <fullName evidence="6">Response regulator transcription factor</fullName>
    </submittedName>
</protein>
<proteinExistence type="predicted"/>
<dbReference type="Proteomes" id="UP000664164">
    <property type="component" value="Unassembled WGS sequence"/>
</dbReference>
<dbReference type="GO" id="GO:0006355">
    <property type="term" value="P:regulation of DNA-templated transcription"/>
    <property type="evidence" value="ECO:0007669"/>
    <property type="project" value="InterPro"/>
</dbReference>
<dbReference type="InterPro" id="IPR036388">
    <property type="entry name" value="WH-like_DNA-bd_sf"/>
</dbReference>
<dbReference type="CDD" id="cd17574">
    <property type="entry name" value="REC_OmpR"/>
    <property type="match status" value="1"/>
</dbReference>
<feature type="DNA-binding region" description="OmpR/PhoB-type" evidence="3">
    <location>
        <begin position="126"/>
        <end position="220"/>
    </location>
</feature>
<dbReference type="SUPFAM" id="SSF52172">
    <property type="entry name" value="CheY-like"/>
    <property type="match status" value="1"/>
</dbReference>
<dbReference type="InterPro" id="IPR011006">
    <property type="entry name" value="CheY-like_superfamily"/>
</dbReference>
<dbReference type="EMBL" id="JAFNLL010000036">
    <property type="protein sequence ID" value="MBO1269164.1"/>
    <property type="molecule type" value="Genomic_DNA"/>
</dbReference>
<organism evidence="6 7">
    <name type="scientific">Arthrobacter cavernae</name>
    <dbReference type="NCBI Taxonomy" id="2817681"/>
    <lineage>
        <taxon>Bacteria</taxon>
        <taxon>Bacillati</taxon>
        <taxon>Actinomycetota</taxon>
        <taxon>Actinomycetes</taxon>
        <taxon>Micrococcales</taxon>
        <taxon>Micrococcaceae</taxon>
        <taxon>Arthrobacter</taxon>
    </lineage>
</organism>
<dbReference type="GO" id="GO:0032993">
    <property type="term" value="C:protein-DNA complex"/>
    <property type="evidence" value="ECO:0007669"/>
    <property type="project" value="TreeGrafter"/>
</dbReference>
<accession>A0A939HH56</accession>